<dbReference type="EC" id="3.2.2.31" evidence="4 14"/>
<dbReference type="Gene3D" id="1.10.1670.10">
    <property type="entry name" value="Helix-hairpin-Helix base-excision DNA repair enzymes (C-terminal)"/>
    <property type="match status" value="1"/>
</dbReference>
<dbReference type="InterPro" id="IPR011257">
    <property type="entry name" value="DNA_glycosylase"/>
</dbReference>
<evidence type="ECO:0000256" key="11">
    <source>
        <dbReference type="ARBA" id="ARBA00023014"/>
    </source>
</evidence>
<dbReference type="GO" id="GO:0035485">
    <property type="term" value="F:adenine/guanine mispair binding"/>
    <property type="evidence" value="ECO:0007669"/>
    <property type="project" value="TreeGrafter"/>
</dbReference>
<comment type="cofactor">
    <cofactor evidence="14">
        <name>[4Fe-4S] cluster</name>
        <dbReference type="ChEBI" id="CHEBI:49883"/>
    </cofactor>
    <text evidence="14">Binds 1 [4Fe-4S] cluster.</text>
</comment>
<dbReference type="InterPro" id="IPR044298">
    <property type="entry name" value="MIG/MutY"/>
</dbReference>
<dbReference type="SMART" id="SM00525">
    <property type="entry name" value="FES"/>
    <property type="match status" value="1"/>
</dbReference>
<evidence type="ECO:0000256" key="2">
    <source>
        <dbReference type="ARBA" id="ARBA00002933"/>
    </source>
</evidence>
<dbReference type="GO" id="GO:0034039">
    <property type="term" value="F:8-oxo-7,8-dihydroguanine DNA N-glycosylase activity"/>
    <property type="evidence" value="ECO:0007669"/>
    <property type="project" value="TreeGrafter"/>
</dbReference>
<dbReference type="GO" id="GO:0051539">
    <property type="term" value="F:4 iron, 4 sulfur cluster binding"/>
    <property type="evidence" value="ECO:0007669"/>
    <property type="project" value="UniProtKB-UniRule"/>
</dbReference>
<proteinExistence type="inferred from homology"/>
<keyword evidence="6" id="KW-0004">4Fe-4S</keyword>
<dbReference type="InterPro" id="IPR023170">
    <property type="entry name" value="HhH_base_excis_C"/>
</dbReference>
<sequence length="361" mass="42177">MNQHSMLSAPQTGRFRRKLLGWFRANKRSLPWRGQKDWYPIYLAEIILQQTTVEQGLPYYRAFIRRFPHVSALAAADLQEVLKLWQGLGYYARARNMHKAAGILVKEYHGRFPREYKQALKLPGIGPYTAAAILSQAYNRVLAVVDGNVSRVITRLLALEDDIRRTDTQKRIQHVADLLISRKYPGDFNEAMMELGALLCTPRAPRCGACPIRFYCRARAEGKTGHIPYKSPPSPKLKQYHLVMIRERDNRLLLQQRSDEGLLAGMWGFPVRAVSEKELEKPEELEEIIFKRSVLKKISPPMRHIYSHIDLKYRVLWLREHKESARDKENGRWLKRYELESYPIHKAHLKALEWFDKQCCS</sequence>
<dbReference type="GO" id="GO:0032357">
    <property type="term" value="F:oxidized purine DNA binding"/>
    <property type="evidence" value="ECO:0007669"/>
    <property type="project" value="TreeGrafter"/>
</dbReference>
<evidence type="ECO:0000256" key="7">
    <source>
        <dbReference type="ARBA" id="ARBA00022723"/>
    </source>
</evidence>
<evidence type="ECO:0000256" key="1">
    <source>
        <dbReference type="ARBA" id="ARBA00000843"/>
    </source>
</evidence>
<dbReference type="Gene3D" id="3.90.79.10">
    <property type="entry name" value="Nucleoside Triphosphate Pyrophosphohydrolase"/>
    <property type="match status" value="1"/>
</dbReference>
<evidence type="ECO:0000259" key="15">
    <source>
        <dbReference type="SMART" id="SM00478"/>
    </source>
</evidence>
<evidence type="ECO:0000256" key="12">
    <source>
        <dbReference type="ARBA" id="ARBA00023204"/>
    </source>
</evidence>
<dbReference type="PANTHER" id="PTHR42944">
    <property type="entry name" value="ADENINE DNA GLYCOSYLASE"/>
    <property type="match status" value="1"/>
</dbReference>
<keyword evidence="12" id="KW-0234">DNA repair</keyword>
<dbReference type="CDD" id="cd03431">
    <property type="entry name" value="NUDIX_DNA_Glycosylase_C-MutY"/>
    <property type="match status" value="1"/>
</dbReference>
<evidence type="ECO:0000256" key="14">
    <source>
        <dbReference type="RuleBase" id="RU365096"/>
    </source>
</evidence>
<feature type="domain" description="HhH-GPD" evidence="15">
    <location>
        <begin position="47"/>
        <end position="198"/>
    </location>
</feature>
<organism evidence="16">
    <name type="scientific">Caldithrix abyssi</name>
    <dbReference type="NCBI Taxonomy" id="187145"/>
    <lineage>
        <taxon>Bacteria</taxon>
        <taxon>Pseudomonadati</taxon>
        <taxon>Calditrichota</taxon>
        <taxon>Calditrichia</taxon>
        <taxon>Calditrichales</taxon>
        <taxon>Calditrichaceae</taxon>
        <taxon>Caldithrix</taxon>
    </lineage>
</organism>
<evidence type="ECO:0000256" key="9">
    <source>
        <dbReference type="ARBA" id="ARBA00022801"/>
    </source>
</evidence>
<evidence type="ECO:0000256" key="13">
    <source>
        <dbReference type="ARBA" id="ARBA00023295"/>
    </source>
</evidence>
<gene>
    <name evidence="16" type="primary">mutY</name>
    <name evidence="16" type="ORF">ENJ15_06315</name>
</gene>
<evidence type="ECO:0000256" key="4">
    <source>
        <dbReference type="ARBA" id="ARBA00012045"/>
    </source>
</evidence>
<dbReference type="InterPro" id="IPR005760">
    <property type="entry name" value="A/G_AdeGlyc_MutY"/>
</dbReference>
<keyword evidence="9" id="KW-0378">Hydrolase</keyword>
<dbReference type="InterPro" id="IPR003265">
    <property type="entry name" value="HhH-GPD_domain"/>
</dbReference>
<evidence type="ECO:0000256" key="8">
    <source>
        <dbReference type="ARBA" id="ARBA00022763"/>
    </source>
</evidence>
<dbReference type="Pfam" id="PF14815">
    <property type="entry name" value="NUDIX_4"/>
    <property type="match status" value="1"/>
</dbReference>
<comment type="caution">
    <text evidence="16">The sequence shown here is derived from an EMBL/GenBank/DDBJ whole genome shotgun (WGS) entry which is preliminary data.</text>
</comment>
<dbReference type="GO" id="GO:0046872">
    <property type="term" value="F:metal ion binding"/>
    <property type="evidence" value="ECO:0007669"/>
    <property type="project" value="UniProtKB-UniRule"/>
</dbReference>
<reference evidence="16" key="1">
    <citation type="journal article" date="2020" name="mSystems">
        <title>Genome- and Community-Level Interaction Insights into Carbon Utilization and Element Cycling Functions of Hydrothermarchaeota in Hydrothermal Sediment.</title>
        <authorList>
            <person name="Zhou Z."/>
            <person name="Liu Y."/>
            <person name="Xu W."/>
            <person name="Pan J."/>
            <person name="Luo Z.H."/>
            <person name="Li M."/>
        </authorList>
    </citation>
    <scope>NUCLEOTIDE SEQUENCE [LARGE SCALE GENOMIC DNA]</scope>
    <source>
        <strain evidence="16">HyVt-460</strain>
    </source>
</reference>
<protein>
    <recommendedName>
        <fullName evidence="5 14">Adenine DNA glycosylase</fullName>
        <ecNumber evidence="4 14">3.2.2.31</ecNumber>
    </recommendedName>
</protein>
<dbReference type="InterPro" id="IPR003651">
    <property type="entry name" value="Endonuclease3_FeS-loop_motif"/>
</dbReference>
<dbReference type="EMBL" id="DRLI01000243">
    <property type="protein sequence ID" value="HHM02610.1"/>
    <property type="molecule type" value="Genomic_DNA"/>
</dbReference>
<evidence type="ECO:0000256" key="3">
    <source>
        <dbReference type="ARBA" id="ARBA00008343"/>
    </source>
</evidence>
<accession>A0A7V5RR45</accession>
<dbReference type="Gene3D" id="1.10.340.30">
    <property type="entry name" value="Hypothetical protein, domain 2"/>
    <property type="match status" value="1"/>
</dbReference>
<dbReference type="CDD" id="cd00056">
    <property type="entry name" value="ENDO3c"/>
    <property type="match status" value="1"/>
</dbReference>
<dbReference type="PANTHER" id="PTHR42944:SF1">
    <property type="entry name" value="ADENINE DNA GLYCOSYLASE"/>
    <property type="match status" value="1"/>
</dbReference>
<comment type="similarity">
    <text evidence="3 14">Belongs to the Nth/MutY family.</text>
</comment>
<comment type="catalytic activity">
    <reaction evidence="1 14">
        <text>Hydrolyzes free adenine bases from 7,8-dihydro-8-oxoguanine:adenine mismatched double-stranded DNA, leaving an apurinic site.</text>
        <dbReference type="EC" id="3.2.2.31"/>
    </reaction>
</comment>
<keyword evidence="7" id="KW-0479">Metal-binding</keyword>
<dbReference type="Pfam" id="PF10576">
    <property type="entry name" value="EndIII_4Fe-2S"/>
    <property type="match status" value="1"/>
</dbReference>
<dbReference type="SUPFAM" id="SSF48150">
    <property type="entry name" value="DNA-glycosylase"/>
    <property type="match status" value="1"/>
</dbReference>
<keyword evidence="11" id="KW-0411">Iron-sulfur</keyword>
<dbReference type="InterPro" id="IPR029119">
    <property type="entry name" value="MutY_C"/>
</dbReference>
<dbReference type="NCBIfam" id="TIGR01084">
    <property type="entry name" value="mutY"/>
    <property type="match status" value="1"/>
</dbReference>
<dbReference type="GO" id="GO:0006298">
    <property type="term" value="P:mismatch repair"/>
    <property type="evidence" value="ECO:0007669"/>
    <property type="project" value="TreeGrafter"/>
</dbReference>
<keyword evidence="13 14" id="KW-0326">Glycosidase</keyword>
<evidence type="ECO:0000256" key="6">
    <source>
        <dbReference type="ARBA" id="ARBA00022485"/>
    </source>
</evidence>
<dbReference type="Proteomes" id="UP000885771">
    <property type="component" value="Unassembled WGS sequence"/>
</dbReference>
<keyword evidence="10 14" id="KW-0408">Iron</keyword>
<dbReference type="Pfam" id="PF00730">
    <property type="entry name" value="HhH-GPD"/>
    <property type="match status" value="1"/>
</dbReference>
<name>A0A7V5RR45_CALAY</name>
<dbReference type="GO" id="GO:0006284">
    <property type="term" value="P:base-excision repair"/>
    <property type="evidence" value="ECO:0007669"/>
    <property type="project" value="UniProtKB-UniRule"/>
</dbReference>
<evidence type="ECO:0000256" key="10">
    <source>
        <dbReference type="ARBA" id="ARBA00023004"/>
    </source>
</evidence>
<comment type="function">
    <text evidence="2">Adenine glycosylase active on G-A mispairs. MutY also corrects error-prone DNA synthesis past GO lesions which are due to the oxidatively damaged form of guanine: 7,8-dihydro-8-oxoguanine (8-oxo-dGTP).</text>
</comment>
<dbReference type="SUPFAM" id="SSF55811">
    <property type="entry name" value="Nudix"/>
    <property type="match status" value="1"/>
</dbReference>
<dbReference type="GO" id="GO:0000701">
    <property type="term" value="F:purine-specific mismatch base pair DNA N-glycosylase activity"/>
    <property type="evidence" value="ECO:0007669"/>
    <property type="project" value="UniProtKB-EC"/>
</dbReference>
<dbReference type="InterPro" id="IPR015797">
    <property type="entry name" value="NUDIX_hydrolase-like_dom_sf"/>
</dbReference>
<evidence type="ECO:0000256" key="5">
    <source>
        <dbReference type="ARBA" id="ARBA00022023"/>
    </source>
</evidence>
<dbReference type="SMART" id="SM00478">
    <property type="entry name" value="ENDO3c"/>
    <property type="match status" value="1"/>
</dbReference>
<keyword evidence="8 14" id="KW-0227">DNA damage</keyword>
<evidence type="ECO:0000313" key="16">
    <source>
        <dbReference type="EMBL" id="HHM02610.1"/>
    </source>
</evidence>
<dbReference type="AlphaFoldDB" id="A0A7V5RR45"/>